<gene>
    <name evidence="16" type="ORF">MMEN_LOCUS4224</name>
</gene>
<dbReference type="InterPro" id="IPR002123">
    <property type="entry name" value="Plipid/glycerol_acylTrfase"/>
</dbReference>
<sequence length="452" mass="51333">MTWFTLPADKLLCTCLSISIAAWMALMFVFIVVPAVLRVSFGIRSFYMRTLIKIFEWASLRMELRAKEKNQPLYKPYTDGIISKEPTLSLHQEIQELRGLSSCQCSESEFEMADIFYFCRRGVESIIDDEVTKRFSAQELESWNLLTRSNYNFRHISLRLTVLWGLGLLIRYGVLLPLRITIAVTGISLFVSLSTLVGFLPYPELRSYLSEKLHLMGYHFCVISLTAIVTYHNRENKPKNDGICVANHTTPIDVIILASDGCYALVGQVHGGLLGMIQAAMVKSSPHIWFERAEVKDRHLVVKRLSDHVADRTKQPILIFPEGTCVNNTSVMMFKKGSFEIGCTVYPVAIKYDPRFGDPFWNSSKFGLVGYLLRVMSSWAIVCSIWYLPPMIREEGEDAIQFANRVKAAIAAQGGLVDLVWDAGLKRAKVKDTFKEEQQKLYSKVLVGDHKD</sequence>
<evidence type="ECO:0000256" key="4">
    <source>
        <dbReference type="ARBA" id="ARBA00022516"/>
    </source>
</evidence>
<name>A0A8S4ALJ9_9TELE</name>
<dbReference type="GO" id="GO:0005783">
    <property type="term" value="C:endoplasmic reticulum"/>
    <property type="evidence" value="ECO:0007669"/>
    <property type="project" value="TreeGrafter"/>
</dbReference>
<evidence type="ECO:0000256" key="1">
    <source>
        <dbReference type="ARBA" id="ARBA00004370"/>
    </source>
</evidence>
<evidence type="ECO:0000256" key="14">
    <source>
        <dbReference type="SAM" id="Phobius"/>
    </source>
</evidence>
<keyword evidence="7 14" id="KW-1133">Transmembrane helix</keyword>
<keyword evidence="12" id="KW-0012">Acyltransferase</keyword>
<evidence type="ECO:0000313" key="16">
    <source>
        <dbReference type="EMBL" id="CAG5867418.1"/>
    </source>
</evidence>
<dbReference type="Pfam" id="PF01553">
    <property type="entry name" value="Acyltransferase"/>
    <property type="match status" value="1"/>
</dbReference>
<accession>A0A8S4ALJ9</accession>
<feature type="transmembrane region" description="Helical" evidence="14">
    <location>
        <begin position="213"/>
        <end position="231"/>
    </location>
</feature>
<dbReference type="GO" id="GO:0008654">
    <property type="term" value="P:phospholipid biosynthetic process"/>
    <property type="evidence" value="ECO:0007669"/>
    <property type="project" value="UniProtKB-KW"/>
</dbReference>
<keyword evidence="5" id="KW-0808">Transferase</keyword>
<keyword evidence="8" id="KW-0443">Lipid metabolism</keyword>
<dbReference type="GO" id="GO:0019432">
    <property type="term" value="P:triglyceride biosynthetic process"/>
    <property type="evidence" value="ECO:0007669"/>
    <property type="project" value="TreeGrafter"/>
</dbReference>
<evidence type="ECO:0000256" key="13">
    <source>
        <dbReference type="ARBA" id="ARBA00025707"/>
    </source>
</evidence>
<evidence type="ECO:0000256" key="6">
    <source>
        <dbReference type="ARBA" id="ARBA00022692"/>
    </source>
</evidence>
<organism evidence="16 17">
    <name type="scientific">Menidia menidia</name>
    <name type="common">Atlantic silverside</name>
    <dbReference type="NCBI Taxonomy" id="238744"/>
    <lineage>
        <taxon>Eukaryota</taxon>
        <taxon>Metazoa</taxon>
        <taxon>Chordata</taxon>
        <taxon>Craniata</taxon>
        <taxon>Vertebrata</taxon>
        <taxon>Euteleostomi</taxon>
        <taxon>Actinopterygii</taxon>
        <taxon>Neopterygii</taxon>
        <taxon>Teleostei</taxon>
        <taxon>Neoteleostei</taxon>
        <taxon>Acanthomorphata</taxon>
        <taxon>Ovalentaria</taxon>
        <taxon>Atherinomorphae</taxon>
        <taxon>Atheriniformes</taxon>
        <taxon>Atherinopsidae</taxon>
        <taxon>Menidiinae</taxon>
        <taxon>Menidia</taxon>
    </lineage>
</organism>
<comment type="subcellular location">
    <subcellularLocation>
        <location evidence="1">Membrane</location>
    </subcellularLocation>
</comment>
<keyword evidence="9 14" id="KW-0472">Membrane</keyword>
<evidence type="ECO:0000256" key="8">
    <source>
        <dbReference type="ARBA" id="ARBA00023098"/>
    </source>
</evidence>
<evidence type="ECO:0000256" key="9">
    <source>
        <dbReference type="ARBA" id="ARBA00023136"/>
    </source>
</evidence>
<dbReference type="PANTHER" id="PTHR23063:SF37">
    <property type="entry name" value="GLYCEROL-3-PHOSPHATE ACYLTRANSFERASE 4"/>
    <property type="match status" value="1"/>
</dbReference>
<evidence type="ECO:0000256" key="2">
    <source>
        <dbReference type="ARBA" id="ARBA00005189"/>
    </source>
</evidence>
<dbReference type="SMART" id="SM00563">
    <property type="entry name" value="PlsC"/>
    <property type="match status" value="1"/>
</dbReference>
<evidence type="ECO:0000256" key="12">
    <source>
        <dbReference type="ARBA" id="ARBA00023315"/>
    </source>
</evidence>
<feature type="transmembrane region" description="Helical" evidence="14">
    <location>
        <begin position="156"/>
        <end position="174"/>
    </location>
</feature>
<feature type="domain" description="Phospholipid/glycerol acyltransferase" evidence="15">
    <location>
        <begin position="242"/>
        <end position="353"/>
    </location>
</feature>
<dbReference type="InterPro" id="IPR045252">
    <property type="entry name" value="LPCAT1-like"/>
</dbReference>
<dbReference type="GO" id="GO:0016020">
    <property type="term" value="C:membrane"/>
    <property type="evidence" value="ECO:0007669"/>
    <property type="project" value="UniProtKB-SubCell"/>
</dbReference>
<evidence type="ECO:0000256" key="7">
    <source>
        <dbReference type="ARBA" id="ARBA00022989"/>
    </source>
</evidence>
<feature type="transmembrane region" description="Helical" evidence="14">
    <location>
        <begin position="20"/>
        <end position="41"/>
    </location>
</feature>
<reference evidence="16" key="1">
    <citation type="submission" date="2021-05" db="EMBL/GenBank/DDBJ databases">
        <authorList>
            <person name="Tigano A."/>
        </authorList>
    </citation>
    <scope>NUCLEOTIDE SEQUENCE</scope>
</reference>
<evidence type="ECO:0000313" key="17">
    <source>
        <dbReference type="Proteomes" id="UP000677803"/>
    </source>
</evidence>
<feature type="transmembrane region" description="Helical" evidence="14">
    <location>
        <begin position="180"/>
        <end position="201"/>
    </location>
</feature>
<evidence type="ECO:0000256" key="5">
    <source>
        <dbReference type="ARBA" id="ARBA00022679"/>
    </source>
</evidence>
<keyword evidence="17" id="KW-1185">Reference proteome</keyword>
<dbReference type="OrthoDB" id="10051137at2759"/>
<dbReference type="CDD" id="cd07991">
    <property type="entry name" value="LPLAT_LPCAT1-like"/>
    <property type="match status" value="1"/>
</dbReference>
<dbReference type="AlphaFoldDB" id="A0A8S4ALJ9"/>
<comment type="pathway">
    <text evidence="2">Lipid metabolism.</text>
</comment>
<evidence type="ECO:0000256" key="10">
    <source>
        <dbReference type="ARBA" id="ARBA00023209"/>
    </source>
</evidence>
<evidence type="ECO:0000259" key="15">
    <source>
        <dbReference type="SMART" id="SM00563"/>
    </source>
</evidence>
<keyword evidence="4" id="KW-0444">Lipid biosynthesis</keyword>
<comment type="similarity">
    <text evidence="3">Belongs to the 1-acyl-sn-glycerol-3-phosphate acyltransferase family.</text>
</comment>
<dbReference type="Proteomes" id="UP000677803">
    <property type="component" value="Unassembled WGS sequence"/>
</dbReference>
<keyword evidence="6 14" id="KW-0812">Transmembrane</keyword>
<comment type="pathway">
    <text evidence="13">Phospholipid metabolism.</text>
</comment>
<dbReference type="PANTHER" id="PTHR23063">
    <property type="entry name" value="PHOSPHOLIPID ACYLTRANSFERASE"/>
    <property type="match status" value="1"/>
</dbReference>
<dbReference type="SUPFAM" id="SSF69593">
    <property type="entry name" value="Glycerol-3-phosphate (1)-acyltransferase"/>
    <property type="match status" value="1"/>
</dbReference>
<protein>
    <submittedName>
        <fullName evidence="16">(Atlantic silverside) hypothetical protein</fullName>
    </submittedName>
</protein>
<evidence type="ECO:0000256" key="3">
    <source>
        <dbReference type="ARBA" id="ARBA00008655"/>
    </source>
</evidence>
<evidence type="ECO:0000256" key="11">
    <source>
        <dbReference type="ARBA" id="ARBA00023264"/>
    </source>
</evidence>
<comment type="caution">
    <text evidence="16">The sequence shown here is derived from an EMBL/GenBank/DDBJ whole genome shotgun (WGS) entry which is preliminary data.</text>
</comment>
<proteinExistence type="inferred from homology"/>
<keyword evidence="10" id="KW-0594">Phospholipid biosynthesis</keyword>
<dbReference type="EMBL" id="CAJRST010003335">
    <property type="protein sequence ID" value="CAG5867418.1"/>
    <property type="molecule type" value="Genomic_DNA"/>
</dbReference>
<keyword evidence="11" id="KW-1208">Phospholipid metabolism</keyword>
<dbReference type="GO" id="GO:0004366">
    <property type="term" value="F:glycerol-3-phosphate O-acyltransferase activity"/>
    <property type="evidence" value="ECO:0007669"/>
    <property type="project" value="TreeGrafter"/>
</dbReference>